<dbReference type="AlphaFoldDB" id="A0A6A4GZN8"/>
<accession>A0A6A4GZN8</accession>
<evidence type="ECO:0000313" key="2">
    <source>
        <dbReference type="EMBL" id="KAE9390584.1"/>
    </source>
</evidence>
<feature type="region of interest" description="Disordered" evidence="1">
    <location>
        <begin position="166"/>
        <end position="207"/>
    </location>
</feature>
<proteinExistence type="predicted"/>
<dbReference type="Proteomes" id="UP000799118">
    <property type="component" value="Unassembled WGS sequence"/>
</dbReference>
<evidence type="ECO:0000313" key="3">
    <source>
        <dbReference type="Proteomes" id="UP000799118"/>
    </source>
</evidence>
<dbReference type="EMBL" id="ML769653">
    <property type="protein sequence ID" value="KAE9390584.1"/>
    <property type="molecule type" value="Genomic_DNA"/>
</dbReference>
<keyword evidence="3" id="KW-1185">Reference proteome</keyword>
<sequence length="424" mass="46775">MSNNCNTNLAALPLRRSARLIRSKITLASKLTQQFRDFQRQLRNGKLLTFNSTKEVWEDWMPPVAVAISGAMTAANPGLYHQIPGYIPPRCAHVLDPSLCEQDYTMVVTIHHHKGFPHYILKAPHKGCEFKMKLTFKEEKLHDFDDDLYTQDSDDIDLIASSECSYSAPSTPTSLSSSVSSFSSPSSDSSSSQSRPQPRPLTGPRKLTSFFNEQDAKARASPDYALISTWKSAYQARCFQDFPVLHPASSSDTPKILFPYDPTKVPNLCATIDSHLQYFDTAIGRLIRALNGNYGITELSFNKLLSFSYKCSGCLCEFSPDGYISHLGYHGLDELTPCCLNMTSCPPVTKQFVITETRLPKVVADFSPALNIPAGRPFLAWNSRLGVPADVWALISTGVVTCSGCGLVRTFAGDNEHYASGLCG</sequence>
<evidence type="ECO:0000256" key="1">
    <source>
        <dbReference type="SAM" id="MobiDB-lite"/>
    </source>
</evidence>
<dbReference type="OrthoDB" id="3071161at2759"/>
<name>A0A6A4GZN8_9AGAR</name>
<organism evidence="2 3">
    <name type="scientific">Gymnopus androsaceus JB14</name>
    <dbReference type="NCBI Taxonomy" id="1447944"/>
    <lineage>
        <taxon>Eukaryota</taxon>
        <taxon>Fungi</taxon>
        <taxon>Dikarya</taxon>
        <taxon>Basidiomycota</taxon>
        <taxon>Agaricomycotina</taxon>
        <taxon>Agaricomycetes</taxon>
        <taxon>Agaricomycetidae</taxon>
        <taxon>Agaricales</taxon>
        <taxon>Marasmiineae</taxon>
        <taxon>Omphalotaceae</taxon>
        <taxon>Gymnopus</taxon>
    </lineage>
</organism>
<feature type="compositionally biased region" description="Low complexity" evidence="1">
    <location>
        <begin position="166"/>
        <end position="196"/>
    </location>
</feature>
<reference evidence="2" key="1">
    <citation type="journal article" date="2019" name="Environ. Microbiol.">
        <title>Fungal ecological strategies reflected in gene transcription - a case study of two litter decomposers.</title>
        <authorList>
            <person name="Barbi F."/>
            <person name="Kohler A."/>
            <person name="Barry K."/>
            <person name="Baskaran P."/>
            <person name="Daum C."/>
            <person name="Fauchery L."/>
            <person name="Ihrmark K."/>
            <person name="Kuo A."/>
            <person name="LaButti K."/>
            <person name="Lipzen A."/>
            <person name="Morin E."/>
            <person name="Grigoriev I.V."/>
            <person name="Henrissat B."/>
            <person name="Lindahl B."/>
            <person name="Martin F."/>
        </authorList>
    </citation>
    <scope>NUCLEOTIDE SEQUENCE</scope>
    <source>
        <strain evidence="2">JB14</strain>
    </source>
</reference>
<protein>
    <submittedName>
        <fullName evidence="2">Uncharacterized protein</fullName>
    </submittedName>
</protein>
<gene>
    <name evidence="2" type="ORF">BT96DRAFT_1002157</name>
</gene>